<dbReference type="Pfam" id="PF11769">
    <property type="entry name" value="DUF3313"/>
    <property type="match status" value="1"/>
</dbReference>
<dbReference type="AlphaFoldDB" id="A0AAE4G5F5"/>
<evidence type="ECO:0000256" key="1">
    <source>
        <dbReference type="SAM" id="SignalP"/>
    </source>
</evidence>
<comment type="caution">
    <text evidence="2">The sequence shown here is derived from an EMBL/GenBank/DDBJ whole genome shotgun (WGS) entry which is preliminary data.</text>
</comment>
<reference evidence="2" key="1">
    <citation type="submission" date="2023-02" db="EMBL/GenBank/DDBJ databases">
        <title>Description of Herbaspirillum huttiense subsp. nephrolepsisexaltata and Herbaspirillum huttiense subsp. lycopersicon.</title>
        <authorList>
            <person name="Poudel M."/>
            <person name="Sharma A."/>
            <person name="Goss E."/>
            <person name="Tapia J.H."/>
            <person name="Harmon C.M."/>
            <person name="Jones J.B."/>
        </authorList>
    </citation>
    <scope>NUCLEOTIDE SEQUENCE</scope>
    <source>
        <strain evidence="2">NC40101</strain>
    </source>
</reference>
<dbReference type="InterPro" id="IPR021747">
    <property type="entry name" value="DUF3313"/>
</dbReference>
<sequence>MRSSHTVKRLCFVALVCAILTACASSDPVKYTGIDSSKVLTANEGDSTGRVPFSYSQPVDWASYEAVVLPPVAIYRGADNQFGSMSEEDKATLANYMQQKFAEELRSRFSLSNAGTRKALLIKLTLTGAQTNTAVISTFTRFDIGGGLYNAVQNARDREALVGGSIIYSVEVYDASDKRLLKAYITKQYPKPWDIGASMGALSASKAGIDKGAKALLVQLR</sequence>
<feature type="signal peptide" evidence="1">
    <location>
        <begin position="1"/>
        <end position="24"/>
    </location>
</feature>
<dbReference type="PROSITE" id="PS51257">
    <property type="entry name" value="PROKAR_LIPOPROTEIN"/>
    <property type="match status" value="1"/>
</dbReference>
<gene>
    <name evidence="2" type="ORF">RJN63_00890</name>
</gene>
<dbReference type="RefSeq" id="WP_310839063.1">
    <property type="nucleotide sequence ID" value="NZ_JAVLSM010000026.1"/>
</dbReference>
<name>A0AAE4G5F5_9BURK</name>
<protein>
    <submittedName>
        <fullName evidence="2">DUF3313 domain-containing protein</fullName>
    </submittedName>
</protein>
<keyword evidence="1" id="KW-0732">Signal</keyword>
<proteinExistence type="predicted"/>
<accession>A0AAE4G5F5</accession>
<feature type="chain" id="PRO_5041912755" evidence="1">
    <location>
        <begin position="25"/>
        <end position="221"/>
    </location>
</feature>
<dbReference type="EMBL" id="JAVRAA010000001">
    <property type="protein sequence ID" value="MDT0335367.1"/>
    <property type="molecule type" value="Genomic_DNA"/>
</dbReference>
<organism evidence="2">
    <name type="scientific">Herbaspirillum huttiense subsp. nephrolepidis</name>
    <dbReference type="NCBI Taxonomy" id="3075126"/>
    <lineage>
        <taxon>Bacteria</taxon>
        <taxon>Pseudomonadati</taxon>
        <taxon>Pseudomonadota</taxon>
        <taxon>Betaproteobacteria</taxon>
        <taxon>Burkholderiales</taxon>
        <taxon>Oxalobacteraceae</taxon>
        <taxon>Herbaspirillum</taxon>
    </lineage>
</organism>
<evidence type="ECO:0000313" key="2">
    <source>
        <dbReference type="EMBL" id="MDT0335367.1"/>
    </source>
</evidence>